<evidence type="ECO:0008006" key="3">
    <source>
        <dbReference type="Google" id="ProtNLM"/>
    </source>
</evidence>
<dbReference type="OrthoDB" id="9780120at2"/>
<protein>
    <recommendedName>
        <fullName evidence="3">CoA protein activase</fullName>
    </recommendedName>
</protein>
<dbReference type="PANTHER" id="PTHR32329:SF2">
    <property type="entry name" value="BIFUNCTIONAL PROTEIN [INCLUDES 2-HYDROXYACYL-COA DEHYDRATASE (N-TER) AND ITS ACTIVATOR DOMAIN (C_TERM)"/>
    <property type="match status" value="1"/>
</dbReference>
<dbReference type="InterPro" id="IPR051805">
    <property type="entry name" value="Dehydratase_Activator_Redct"/>
</dbReference>
<keyword evidence="2" id="KW-1185">Reference proteome</keyword>
<name>A0A267MB20_9FIRM</name>
<reference evidence="1 2" key="1">
    <citation type="submission" date="2017-06" db="EMBL/GenBank/DDBJ databases">
        <title>Draft genome sequence of anaerobic fermentative bacterium Anaeromicrobium sediminis DY2726D isolated from West Pacific Ocean sediments.</title>
        <authorList>
            <person name="Zeng X."/>
        </authorList>
    </citation>
    <scope>NUCLEOTIDE SEQUENCE [LARGE SCALE GENOMIC DNA]</scope>
    <source>
        <strain evidence="1 2">DY2726D</strain>
    </source>
</reference>
<dbReference type="PANTHER" id="PTHR32329">
    <property type="entry name" value="BIFUNCTIONAL PROTEIN [INCLUDES 2-HYDROXYACYL-COA DEHYDRATASE (N-TER) AND ITS ACTIVATOR DOMAIN (C_TERM)-RELATED"/>
    <property type="match status" value="1"/>
</dbReference>
<organism evidence="1 2">
    <name type="scientific">Anaeromicrobium sediminis</name>
    <dbReference type="NCBI Taxonomy" id="1478221"/>
    <lineage>
        <taxon>Bacteria</taxon>
        <taxon>Bacillati</taxon>
        <taxon>Bacillota</taxon>
        <taxon>Clostridia</taxon>
        <taxon>Peptostreptococcales</taxon>
        <taxon>Thermotaleaceae</taxon>
        <taxon>Anaeromicrobium</taxon>
    </lineage>
</organism>
<dbReference type="Proteomes" id="UP000216024">
    <property type="component" value="Unassembled WGS sequence"/>
</dbReference>
<evidence type="ECO:0000313" key="1">
    <source>
        <dbReference type="EMBL" id="PAB56647.1"/>
    </source>
</evidence>
<sequence>MKVTFPHMGNMYVPIKVLLETIGVDYVMPPFCNKKTVEYGVTHSPEFVCLPFKTMLGDFIHGIQNGADTILFCGGVGQCRLGYYGDLQSEILKSIGYKVEFISIDLTNMTVKEVMEKLKILTDGKSSSKVIKGIIYAVQTIFMVDKLYQLANYTRCREINKGYTDNVMKEFKNRVQNAKGYKGIKNEIILAKRMLKAIKIDRNSQPLKIAIVGEIYAATESYINLDIERKLGNMGVEVCNKLGVANWIMEHFIKNILPIKSKNMPHEAGKEFMRTDDIGGHGLETIGNAILSGKKEYDGVIHLYPFTCMPEIIAQSTFSEIQGKYNIPIITLILDEMTGEAGYVTRLEAFIDMLRMKRNFCKSSNQTETDAT</sequence>
<dbReference type="AlphaFoldDB" id="A0A267MB20"/>
<accession>A0A267MB20</accession>
<proteinExistence type="predicted"/>
<evidence type="ECO:0000313" key="2">
    <source>
        <dbReference type="Proteomes" id="UP000216024"/>
    </source>
</evidence>
<dbReference type="EMBL" id="NIBG01000033">
    <property type="protein sequence ID" value="PAB56647.1"/>
    <property type="molecule type" value="Genomic_DNA"/>
</dbReference>
<dbReference type="Gene3D" id="3.40.50.11900">
    <property type="match status" value="1"/>
</dbReference>
<gene>
    <name evidence="1" type="ORF">CCE28_20665</name>
</gene>
<dbReference type="RefSeq" id="WP_095135959.1">
    <property type="nucleotide sequence ID" value="NZ_NIBG01000033.1"/>
</dbReference>
<comment type="caution">
    <text evidence="1">The sequence shown here is derived from an EMBL/GenBank/DDBJ whole genome shotgun (WGS) entry which is preliminary data.</text>
</comment>